<gene>
    <name evidence="1" type="ORF">EDD27_0848</name>
</gene>
<proteinExistence type="predicted"/>
<dbReference type="RefSeq" id="WP_127931154.1">
    <property type="nucleotide sequence ID" value="NZ_SAUN01000001.1"/>
</dbReference>
<dbReference type="Proteomes" id="UP000284824">
    <property type="component" value="Unassembled WGS sequence"/>
</dbReference>
<dbReference type="EMBL" id="SAUN01000001">
    <property type="protein sequence ID" value="RVX38534.1"/>
    <property type="molecule type" value="Genomic_DNA"/>
</dbReference>
<organism evidence="1 2">
    <name type="scientific">Nonomuraea polychroma</name>
    <dbReference type="NCBI Taxonomy" id="46176"/>
    <lineage>
        <taxon>Bacteria</taxon>
        <taxon>Bacillati</taxon>
        <taxon>Actinomycetota</taxon>
        <taxon>Actinomycetes</taxon>
        <taxon>Streptosporangiales</taxon>
        <taxon>Streptosporangiaceae</taxon>
        <taxon>Nonomuraea</taxon>
    </lineage>
</organism>
<dbReference type="OrthoDB" id="3537039at2"/>
<comment type="caution">
    <text evidence="1">The sequence shown here is derived from an EMBL/GenBank/DDBJ whole genome shotgun (WGS) entry which is preliminary data.</text>
</comment>
<dbReference type="AlphaFoldDB" id="A0A438LYB1"/>
<evidence type="ECO:0000313" key="2">
    <source>
        <dbReference type="Proteomes" id="UP000284824"/>
    </source>
</evidence>
<evidence type="ECO:0000313" key="1">
    <source>
        <dbReference type="EMBL" id="RVX38534.1"/>
    </source>
</evidence>
<name>A0A438LYB1_9ACTN</name>
<protein>
    <submittedName>
        <fullName evidence="1">Uncharacterized protein</fullName>
    </submittedName>
</protein>
<sequence>MATVGAVVTLSACGRQPQWYDIASATVSPDGKTVTVTAQVGSCHEITSSTVSEQATDVTIGIRVRDNCEPLFPWEEGLAHTDMAYYRKVELHLKNPLADRRLIDQTAQREIPILEQQGGRSALGEFPRNAAFDAVCDRPDDFR</sequence>
<reference evidence="1 2" key="1">
    <citation type="submission" date="2019-01" db="EMBL/GenBank/DDBJ databases">
        <title>Sequencing the genomes of 1000 actinobacteria strains.</title>
        <authorList>
            <person name="Klenk H.-P."/>
        </authorList>
    </citation>
    <scope>NUCLEOTIDE SEQUENCE [LARGE SCALE GENOMIC DNA]</scope>
    <source>
        <strain evidence="1 2">DSM 43925</strain>
    </source>
</reference>
<keyword evidence="2" id="KW-1185">Reference proteome</keyword>
<accession>A0A438LYB1</accession>